<evidence type="ECO:0000256" key="7">
    <source>
        <dbReference type="ARBA" id="ARBA00023237"/>
    </source>
</evidence>
<dbReference type="InterPro" id="IPR003423">
    <property type="entry name" value="OMP_efflux"/>
</dbReference>
<dbReference type="InterPro" id="IPR010130">
    <property type="entry name" value="T1SS_OMP_TolC"/>
</dbReference>
<evidence type="ECO:0000256" key="3">
    <source>
        <dbReference type="ARBA" id="ARBA00022448"/>
    </source>
</evidence>
<evidence type="ECO:0000256" key="9">
    <source>
        <dbReference type="SAM" id="MobiDB-lite"/>
    </source>
</evidence>
<comment type="caution">
    <text evidence="10">The sequence shown here is derived from an EMBL/GenBank/DDBJ whole genome shotgun (WGS) entry which is preliminary data.</text>
</comment>
<dbReference type="SUPFAM" id="SSF56954">
    <property type="entry name" value="Outer membrane efflux proteins (OEP)"/>
    <property type="match status" value="1"/>
</dbReference>
<evidence type="ECO:0000313" key="11">
    <source>
        <dbReference type="Proteomes" id="UP000640426"/>
    </source>
</evidence>
<organism evidence="10 11">
    <name type="scientific">Sphingomonas mollis</name>
    <dbReference type="NCBI Taxonomy" id="2795726"/>
    <lineage>
        <taxon>Bacteria</taxon>
        <taxon>Pseudomonadati</taxon>
        <taxon>Pseudomonadota</taxon>
        <taxon>Alphaproteobacteria</taxon>
        <taxon>Sphingomonadales</taxon>
        <taxon>Sphingomonadaceae</taxon>
        <taxon>Sphingomonas</taxon>
    </lineage>
</organism>
<gene>
    <name evidence="10" type="ORF">JAO74_05075</name>
</gene>
<evidence type="ECO:0000313" key="10">
    <source>
        <dbReference type="EMBL" id="MBJ6121163.1"/>
    </source>
</evidence>
<protein>
    <submittedName>
        <fullName evidence="10">TolC family outer membrane protein</fullName>
    </submittedName>
</protein>
<evidence type="ECO:0000256" key="6">
    <source>
        <dbReference type="ARBA" id="ARBA00023136"/>
    </source>
</evidence>
<comment type="subcellular location">
    <subcellularLocation>
        <location evidence="1">Cell outer membrane</location>
    </subcellularLocation>
</comment>
<feature type="compositionally biased region" description="Polar residues" evidence="9">
    <location>
        <begin position="494"/>
        <end position="505"/>
    </location>
</feature>
<feature type="compositionally biased region" description="Low complexity" evidence="9">
    <location>
        <begin position="460"/>
        <end position="478"/>
    </location>
</feature>
<dbReference type="InterPro" id="IPR051906">
    <property type="entry name" value="TolC-like"/>
</dbReference>
<evidence type="ECO:0000256" key="5">
    <source>
        <dbReference type="ARBA" id="ARBA00022692"/>
    </source>
</evidence>
<keyword evidence="8" id="KW-0175">Coiled coil</keyword>
<sequence>MGGGMSIRAVALVGAALFITMPAAAETLREALLKAYASNPTITAQRANQRAVDENVPIARANGLPSLNATGQVIDNVVQANNNFLNPGRQATANTQFTVPLFQGGAVRNAVSAAETRVAAGVANLRSTEANLFTNVVAAYMNVIRDEAIVGLNTQNVRVLDVNLQASRDRFQVGDLTRTDVAQSEARLALARAQLQSAQAQLISSRENYINLVGDAPVGLELPPMLPNLPATPDAAVTEALSKNPQLLAARKTRDATRFDVGVARAGRLPRVNAIASGNYFNYLGSLPAQSTIPGSGTSATAGLQLTVPLFQGGRPGAQVRQAQALQSQAIENVTATERGIISQARSAYAFWQSSQQVIASSETAVNANKLSLEGVRAENSVGTRTIIDILNAEQELLNSQVTLVTARRDAYVAGFALLAAMGDAEARDLGLDGGSLYDPTINYRRVRHSINDWASDSEPQPVASTTTTTPAQNATVTRPLDPLLDTNVDRSPALTTGTASPNRQ</sequence>
<evidence type="ECO:0000256" key="4">
    <source>
        <dbReference type="ARBA" id="ARBA00022452"/>
    </source>
</evidence>
<keyword evidence="11" id="KW-1185">Reference proteome</keyword>
<proteinExistence type="inferred from homology"/>
<keyword evidence="6" id="KW-0472">Membrane</keyword>
<dbReference type="PANTHER" id="PTHR30026:SF22">
    <property type="entry name" value="OUTER MEMBRANE EFFLUX PROTEIN"/>
    <property type="match status" value="1"/>
</dbReference>
<feature type="coiled-coil region" evidence="8">
    <location>
        <begin position="181"/>
        <end position="208"/>
    </location>
</feature>
<keyword evidence="5" id="KW-0812">Transmembrane</keyword>
<dbReference type="Proteomes" id="UP000640426">
    <property type="component" value="Unassembled WGS sequence"/>
</dbReference>
<accession>A0ABS0XMA8</accession>
<keyword evidence="7" id="KW-0998">Cell outer membrane</keyword>
<dbReference type="EMBL" id="JAELXS010000002">
    <property type="protein sequence ID" value="MBJ6121163.1"/>
    <property type="molecule type" value="Genomic_DNA"/>
</dbReference>
<evidence type="ECO:0000256" key="1">
    <source>
        <dbReference type="ARBA" id="ARBA00004442"/>
    </source>
</evidence>
<keyword evidence="3" id="KW-0813">Transport</keyword>
<name>A0ABS0XMA8_9SPHN</name>
<evidence type="ECO:0000256" key="8">
    <source>
        <dbReference type="SAM" id="Coils"/>
    </source>
</evidence>
<reference evidence="11" key="1">
    <citation type="submission" date="2020-12" db="EMBL/GenBank/DDBJ databases">
        <title>Hymenobacter sp.</title>
        <authorList>
            <person name="Kim M.K."/>
        </authorList>
    </citation>
    <scope>NUCLEOTIDE SEQUENCE [LARGE SCALE GENOMIC DNA]</scope>
    <source>
        <strain evidence="11">BT553</strain>
    </source>
</reference>
<dbReference type="PANTHER" id="PTHR30026">
    <property type="entry name" value="OUTER MEMBRANE PROTEIN TOLC"/>
    <property type="match status" value="1"/>
</dbReference>
<comment type="similarity">
    <text evidence="2">Belongs to the outer membrane factor (OMF) (TC 1.B.17) family.</text>
</comment>
<dbReference type="Gene3D" id="1.20.1600.10">
    <property type="entry name" value="Outer membrane efflux proteins (OEP)"/>
    <property type="match status" value="1"/>
</dbReference>
<feature type="region of interest" description="Disordered" evidence="9">
    <location>
        <begin position="455"/>
        <end position="505"/>
    </location>
</feature>
<evidence type="ECO:0000256" key="2">
    <source>
        <dbReference type="ARBA" id="ARBA00007613"/>
    </source>
</evidence>
<dbReference type="Pfam" id="PF02321">
    <property type="entry name" value="OEP"/>
    <property type="match status" value="2"/>
</dbReference>
<dbReference type="NCBIfam" id="TIGR01844">
    <property type="entry name" value="type_I_sec_TolC"/>
    <property type="match status" value="1"/>
</dbReference>
<keyword evidence="4" id="KW-1134">Transmembrane beta strand</keyword>